<proteinExistence type="predicted"/>
<dbReference type="EMBL" id="CP020572">
    <property type="protein sequence ID" value="AWU47343.1"/>
    <property type="molecule type" value="Genomic_DNA"/>
</dbReference>
<gene>
    <name evidence="2" type="ORF">B6246_p0075</name>
</gene>
<keyword evidence="2" id="KW-0614">Plasmid</keyword>
<protein>
    <submittedName>
        <fullName evidence="2">Uncharacterized protein</fullName>
    </submittedName>
</protein>
<geneLocation type="plasmid" evidence="2">
    <name>p61</name>
</geneLocation>
<dbReference type="AlphaFoldDB" id="A0A2U9QI49"/>
<feature type="compositionally biased region" description="Polar residues" evidence="1">
    <location>
        <begin position="34"/>
        <end position="49"/>
    </location>
</feature>
<feature type="compositionally biased region" description="Low complexity" evidence="1">
    <location>
        <begin position="50"/>
        <end position="67"/>
    </location>
</feature>
<sequence>MCTKACATSPSPPCATWRGWRSCASAWGPHRTQRSGGSASNRCTPWTSRTGSGSPPGAPWPWSTTRGGTAGTGCGPRGRPSPSALWPRSGGSPSPKGSGPSRASCPHRPRWCWRRGTEGGAMDQRLKDKRDAQRFRAAVAKGLDLGKVLEVVFGGKDEALSGKTVGAVAAFKRLERAVRAGQVSAKVKGKKHLALSLLKGLVGEGYLRVERLELKPHQKRQELKAVPDPRLVGTAYRLTRKGRALLSGAPAPQMNGSGAPAPQVNGAPR</sequence>
<feature type="compositionally biased region" description="Low complexity" evidence="1">
    <location>
        <begin position="87"/>
        <end position="104"/>
    </location>
</feature>
<accession>A0A2U9QI49</accession>
<feature type="region of interest" description="Disordered" evidence="1">
    <location>
        <begin position="26"/>
        <end position="116"/>
    </location>
</feature>
<feature type="region of interest" description="Disordered" evidence="1">
    <location>
        <begin position="247"/>
        <end position="269"/>
    </location>
</feature>
<name>A0A2U9QI49_THEAQ</name>
<evidence type="ECO:0000256" key="1">
    <source>
        <dbReference type="SAM" id="MobiDB-lite"/>
    </source>
</evidence>
<reference evidence="2" key="1">
    <citation type="submission" date="2018-06" db="EMBL/GenBank/DDBJ databases">
        <authorList>
            <person name="Zhirakovskaya E."/>
        </authorList>
    </citation>
    <scope>NUCLEOTIDE SEQUENCE</scope>
    <source>
        <strain evidence="2">YT-1</strain>
        <plasmid evidence="2">p61</plasmid>
    </source>
</reference>
<evidence type="ECO:0000313" key="2">
    <source>
        <dbReference type="EMBL" id="AWU47343.1"/>
    </source>
</evidence>
<organism evidence="2">
    <name type="scientific">Thermus aquaticus</name>
    <dbReference type="NCBI Taxonomy" id="271"/>
    <lineage>
        <taxon>Bacteria</taxon>
        <taxon>Thermotogati</taxon>
        <taxon>Deinococcota</taxon>
        <taxon>Deinococci</taxon>
        <taxon>Thermales</taxon>
        <taxon>Thermaceae</taxon>
        <taxon>Thermus</taxon>
    </lineage>
</organism>